<accession>A0AA51X6E3</accession>
<feature type="signal peptide" evidence="1">
    <location>
        <begin position="1"/>
        <end position="30"/>
    </location>
</feature>
<dbReference type="PANTHER" id="PTHR33361:SF2">
    <property type="entry name" value="DUF885 DOMAIN-CONTAINING PROTEIN"/>
    <property type="match status" value="1"/>
</dbReference>
<dbReference type="InterPro" id="IPR010281">
    <property type="entry name" value="DUF885"/>
</dbReference>
<reference evidence="2 3" key="1">
    <citation type="submission" date="2023-08" db="EMBL/GenBank/DDBJ databases">
        <title>Pleionea litopenaei sp. nov., isolated from stomach of juvenile Litopenaeus vannamei.</title>
        <authorList>
            <person name="Rho A.M."/>
            <person name="Hwang C.Y."/>
        </authorList>
    </citation>
    <scope>NUCLEOTIDE SEQUENCE [LARGE SCALE GENOMIC DNA]</scope>
    <source>
        <strain evidence="2 3">HL-JVS1</strain>
    </source>
</reference>
<keyword evidence="3" id="KW-1185">Reference proteome</keyword>
<proteinExistence type="predicted"/>
<dbReference type="PANTHER" id="PTHR33361">
    <property type="entry name" value="GLR0591 PROTEIN"/>
    <property type="match status" value="1"/>
</dbReference>
<sequence>MKRLLSLHATIGLVLLVSFISQVHSTTAMSQQTPFTALKEQFDALEQYPLQLDFQQMTKQWQSLRTQTHSSSWDEFLVQLNNVTQNNHALTACDQVQLDRFQTITQMQVLAHSLANHPITYQGSVANLPDSLKWYRLLTLLWLGEDIAPQALYNIGEQTFNRSITLLRDVSVEPVTYSSIKVGQEEALLQGYQQRHQRVEKLIEKLFVETKDLQSLNIAKSSLGPDFLAPAYYDSEQNTFYFNATSEHYNLAQMDFLYLHEGLPGHHLQSQWSQKYALCGNRDASTISMAMVEGWAAYIERYGADLGLFQDKASLYYALKWQALRAMRVQVDVGMHALGWNDEQVRSHWLKNFPEGADIMERELARIKRWPMQVNTYVYGQYKIEQLLKQQQQDSHFQLTEFHRNLLSISHLPLSALERYSEFFTATKDMQAPSKSIQNQESQLHR</sequence>
<evidence type="ECO:0000256" key="1">
    <source>
        <dbReference type="SAM" id="SignalP"/>
    </source>
</evidence>
<keyword evidence="1" id="KW-0732">Signal</keyword>
<name>A0AA51X6E3_9GAMM</name>
<dbReference type="EMBL" id="CP133548">
    <property type="protein sequence ID" value="WMS87038.1"/>
    <property type="molecule type" value="Genomic_DNA"/>
</dbReference>
<evidence type="ECO:0000313" key="2">
    <source>
        <dbReference type="EMBL" id="WMS87038.1"/>
    </source>
</evidence>
<feature type="chain" id="PRO_5041356417" evidence="1">
    <location>
        <begin position="31"/>
        <end position="446"/>
    </location>
</feature>
<dbReference type="Pfam" id="PF05960">
    <property type="entry name" value="DUF885"/>
    <property type="match status" value="1"/>
</dbReference>
<dbReference type="Proteomes" id="UP001239782">
    <property type="component" value="Chromosome"/>
</dbReference>
<dbReference type="AlphaFoldDB" id="A0AA51X6E3"/>
<protein>
    <submittedName>
        <fullName evidence="2">DUF885 family protein</fullName>
    </submittedName>
</protein>
<dbReference type="RefSeq" id="WP_309202176.1">
    <property type="nucleotide sequence ID" value="NZ_CP133548.1"/>
</dbReference>
<evidence type="ECO:0000313" key="3">
    <source>
        <dbReference type="Proteomes" id="UP001239782"/>
    </source>
</evidence>
<gene>
    <name evidence="2" type="ORF">Q9312_17630</name>
</gene>
<organism evidence="2 3">
    <name type="scientific">Pleionea litopenaei</name>
    <dbReference type="NCBI Taxonomy" id="3070815"/>
    <lineage>
        <taxon>Bacteria</taxon>
        <taxon>Pseudomonadati</taxon>
        <taxon>Pseudomonadota</taxon>
        <taxon>Gammaproteobacteria</taxon>
        <taxon>Oceanospirillales</taxon>
        <taxon>Pleioneaceae</taxon>
        <taxon>Pleionea</taxon>
    </lineage>
</organism>
<dbReference type="KEGG" id="plei:Q9312_17630"/>